<dbReference type="PATRIC" id="fig|1158610.3.peg.715"/>
<dbReference type="EMBL" id="AJAT01000010">
    <property type="protein sequence ID" value="EOL46619.1"/>
    <property type="molecule type" value="Genomic_DNA"/>
</dbReference>
<dbReference type="AlphaFoldDB" id="R3TYE0"/>
<evidence type="ECO:0000256" key="1">
    <source>
        <dbReference type="SAM" id="MobiDB-lite"/>
    </source>
</evidence>
<keyword evidence="5" id="KW-1185">Reference proteome</keyword>
<evidence type="ECO:0000313" key="4">
    <source>
        <dbReference type="EMBL" id="EOL46619.1"/>
    </source>
</evidence>
<gene>
    <name evidence="4" type="ORF">UC3_00739</name>
</gene>
<feature type="region of interest" description="Disordered" evidence="1">
    <location>
        <begin position="29"/>
        <end position="71"/>
    </location>
</feature>
<accession>R3TYE0</accession>
<dbReference type="eggNOG" id="ENOG5030E2P">
    <property type="taxonomic scope" value="Bacteria"/>
</dbReference>
<dbReference type="Proteomes" id="UP000013785">
    <property type="component" value="Unassembled WGS sequence"/>
</dbReference>
<feature type="chain" id="PRO_5004369570" description="WxL domain-containing protein" evidence="2">
    <location>
        <begin position="26"/>
        <end position="272"/>
    </location>
</feature>
<name>R3TYE0_9ENTE</name>
<sequence>MKDFNKLMIGALFISPLILSQSVSAVESEATPDPSRSTGAIVNFIPNDGPVNPVDPEHPKKDVEPVNPDGTLPEAGTAGPLSLDFAPMLSFGKNKISTRDETYYATAQKLLNNPSTANGGHVPTWVQVTDNRGTLKGWTLGVKQNGQFKSVTTETILTGAEISFRDAATTGSMAEFETPRPSFKESFSLNPDGMGVVENIMIAEEGQGAGTWTYYFGSGVNFMKSINPEDPEGALLYRTDVIKLTVPGSTNKLLEQYKTSLTWTLSSLPGNK</sequence>
<comment type="caution">
    <text evidence="4">The sequence shown here is derived from an EMBL/GenBank/DDBJ whole genome shotgun (WGS) entry which is preliminary data.</text>
</comment>
<evidence type="ECO:0000256" key="2">
    <source>
        <dbReference type="SAM" id="SignalP"/>
    </source>
</evidence>
<reference evidence="4 5" key="1">
    <citation type="submission" date="2013-02" db="EMBL/GenBank/DDBJ databases">
        <title>The Genome Sequence of Enterococcus phoeniculicola BAA-412.</title>
        <authorList>
            <consortium name="The Broad Institute Genome Sequencing Platform"/>
            <consortium name="The Broad Institute Genome Sequencing Center for Infectious Disease"/>
            <person name="Earl A.M."/>
            <person name="Gilmore M.S."/>
            <person name="Lebreton F."/>
            <person name="Walker B."/>
            <person name="Young S.K."/>
            <person name="Zeng Q."/>
            <person name="Gargeya S."/>
            <person name="Fitzgerald M."/>
            <person name="Haas B."/>
            <person name="Abouelleil A."/>
            <person name="Alvarado L."/>
            <person name="Arachchi H.M."/>
            <person name="Berlin A.M."/>
            <person name="Chapman S.B."/>
            <person name="Dewar J."/>
            <person name="Goldberg J."/>
            <person name="Griggs A."/>
            <person name="Gujja S."/>
            <person name="Hansen M."/>
            <person name="Howarth C."/>
            <person name="Imamovic A."/>
            <person name="Larimer J."/>
            <person name="McCowan C."/>
            <person name="Murphy C."/>
            <person name="Neiman D."/>
            <person name="Pearson M."/>
            <person name="Priest M."/>
            <person name="Roberts A."/>
            <person name="Saif S."/>
            <person name="Shea T."/>
            <person name="Sisk P."/>
            <person name="Sykes S."/>
            <person name="Wortman J."/>
            <person name="Nusbaum C."/>
            <person name="Birren B."/>
        </authorList>
    </citation>
    <scope>NUCLEOTIDE SEQUENCE [LARGE SCALE GENOMIC DNA]</scope>
    <source>
        <strain evidence="4 5">ATCC BAA-412</strain>
    </source>
</reference>
<dbReference type="STRING" id="154621.RV11_GL001761"/>
<feature type="domain" description="WxL" evidence="3">
    <location>
        <begin position="36"/>
        <end position="269"/>
    </location>
</feature>
<feature type="signal peptide" evidence="2">
    <location>
        <begin position="1"/>
        <end position="25"/>
    </location>
</feature>
<protein>
    <recommendedName>
        <fullName evidence="3">WxL domain-containing protein</fullName>
    </recommendedName>
</protein>
<dbReference type="InterPro" id="IPR027994">
    <property type="entry name" value="WxL_dom"/>
</dbReference>
<dbReference type="HOGENOM" id="CLU_067278_1_0_9"/>
<feature type="compositionally biased region" description="Basic and acidic residues" evidence="1">
    <location>
        <begin position="55"/>
        <end position="64"/>
    </location>
</feature>
<dbReference type="Pfam" id="PF13731">
    <property type="entry name" value="WxL"/>
    <property type="match status" value="1"/>
</dbReference>
<keyword evidence="2" id="KW-0732">Signal</keyword>
<proteinExistence type="predicted"/>
<dbReference type="RefSeq" id="WP_010767412.1">
    <property type="nucleotide sequence ID" value="NZ_ASWE01000002.1"/>
</dbReference>
<organism evidence="4 5">
    <name type="scientific">Enterococcus phoeniculicola ATCC BAA-412</name>
    <dbReference type="NCBI Taxonomy" id="1158610"/>
    <lineage>
        <taxon>Bacteria</taxon>
        <taxon>Bacillati</taxon>
        <taxon>Bacillota</taxon>
        <taxon>Bacilli</taxon>
        <taxon>Lactobacillales</taxon>
        <taxon>Enterococcaceae</taxon>
        <taxon>Enterococcus</taxon>
    </lineage>
</organism>
<evidence type="ECO:0000259" key="3">
    <source>
        <dbReference type="Pfam" id="PF13731"/>
    </source>
</evidence>
<dbReference type="OrthoDB" id="2339326at2"/>
<evidence type="ECO:0000313" key="5">
    <source>
        <dbReference type="Proteomes" id="UP000013785"/>
    </source>
</evidence>